<dbReference type="SUPFAM" id="SSF54211">
    <property type="entry name" value="Ribosomal protein S5 domain 2-like"/>
    <property type="match status" value="1"/>
</dbReference>
<dbReference type="PROSITE" id="PS51722">
    <property type="entry name" value="G_TR_2"/>
    <property type="match status" value="1"/>
</dbReference>
<dbReference type="STRING" id="158441.A0A226F6G0"/>
<dbReference type="FunFam" id="2.40.30.10:FF:000010">
    <property type="entry name" value="Translation elongation factor 2"/>
    <property type="match status" value="1"/>
</dbReference>
<dbReference type="Gene3D" id="3.30.230.10">
    <property type="match status" value="1"/>
</dbReference>
<feature type="domain" description="Tr-type G" evidence="7">
    <location>
        <begin position="17"/>
        <end position="348"/>
    </location>
</feature>
<evidence type="ECO:0000256" key="4">
    <source>
        <dbReference type="ARBA" id="ARBA00022768"/>
    </source>
</evidence>
<dbReference type="CDD" id="cd16261">
    <property type="entry name" value="EF2_snRNP_III"/>
    <property type="match status" value="1"/>
</dbReference>
<dbReference type="SMART" id="SM00889">
    <property type="entry name" value="EFG_IV"/>
    <property type="match status" value="1"/>
</dbReference>
<accession>A0A226F6G0</accession>
<dbReference type="InterPro" id="IPR014721">
    <property type="entry name" value="Ribsml_uS5_D2-typ_fold_subgr"/>
</dbReference>
<evidence type="ECO:0000256" key="6">
    <source>
        <dbReference type="ARBA" id="ARBA00023134"/>
    </source>
</evidence>
<dbReference type="Gene3D" id="3.30.70.240">
    <property type="match status" value="1"/>
</dbReference>
<dbReference type="Pfam" id="PF14492">
    <property type="entry name" value="EFG_III"/>
    <property type="match status" value="1"/>
</dbReference>
<dbReference type="SUPFAM" id="SSF50447">
    <property type="entry name" value="Translation proteins"/>
    <property type="match status" value="1"/>
</dbReference>
<dbReference type="FunFam" id="3.30.230.10:FF:000006">
    <property type="entry name" value="Translation elongation factor 2"/>
    <property type="match status" value="1"/>
</dbReference>
<keyword evidence="6" id="KW-0342">GTP-binding</keyword>
<evidence type="ECO:0000259" key="7">
    <source>
        <dbReference type="PROSITE" id="PS51722"/>
    </source>
</evidence>
<sequence length="844" mass="94360">MVNFTVDEIRGMMDKKRNIRNMSVIAHVDHGKSTLTDSLVSKAGIIAGSKAGEARFTDTRKDEQERCITIKSTAITMYFELEERDLIFINQPDQRDPGSKGFLINLIDSPGHVDFSSEVTAALRVTDGALVVVDCVSGVCVQTETVLRQAIAERIKPVLFMNKMDRALLELQLEQEDLYQTFQRIVENVNVIIATYNDDGGPMGEVRVDPSKGSVGFGSGLHGWAFTLKQFSEMYADKFKVDVHKMMTRLWGESFFNPATKKWTKMKDGENKRAFNMYVLDPIYKVFDAIMNYKKEDITKLLTKLGVKLLPEDQDKDGKQLLKVVMRTWLPAGETLLQMIAIHLPSPVTAQKYRMEMLYEGPLDDEAAIGIKTCNPEGPLMMYVSKMVPTSDKGRFYAFGRVFSGKVSTGMKARIMGPNYVPGKKEDVAEKTIQRTILMMGRYTEAIEDVPCGNICGLVGVDQFLVKTGTITTFKDAHNLKVMKFSVSPVVRVAVEPKNPADLPKLVEGLKRLAKSDPMVQCIIEESGEHIIAGAGELHLEICLKDLEEDHACIPIKKSDPVVSYRETVSDESTETCLSKSPNKHNRLFMRAVPMPDGLPEDIDNGKVNPRDDFKIRGRYLADTYEYDITEARKIWCFGPDGTGPNLLMDCTKGVQYLNEIKDSVVAGFQWASKEGALAEENMRGVRFNIYDVTLHADAIHRGGGQIIPTARRCLYACQLTASPRMMEPVYLCEIQCPENAVGGIYGVLNRRRGVVFEEMQVAGTPMFVVKSHLPVNESFGFTADLRSNTGGQAFPQCVFDHWQVFPGNPLEAGTKPYQVVQDTRKRKGLKEGLPDLASYLDKM</sequence>
<evidence type="ECO:0000256" key="5">
    <source>
        <dbReference type="ARBA" id="ARBA00022917"/>
    </source>
</evidence>
<dbReference type="OMA" id="ASWNTEN"/>
<dbReference type="CDD" id="cd04096">
    <property type="entry name" value="eEF2_snRNP_like_C"/>
    <property type="match status" value="1"/>
</dbReference>
<dbReference type="CDD" id="cd01885">
    <property type="entry name" value="EF2"/>
    <property type="match status" value="1"/>
</dbReference>
<evidence type="ECO:0000256" key="1">
    <source>
        <dbReference type="ARBA" id="ARBA00004496"/>
    </source>
</evidence>
<dbReference type="FunFam" id="3.30.70.870:FF:000002">
    <property type="entry name" value="Translation elongation factor 2"/>
    <property type="match status" value="1"/>
</dbReference>
<evidence type="ECO:0000256" key="3">
    <source>
        <dbReference type="ARBA" id="ARBA00022741"/>
    </source>
</evidence>
<comment type="caution">
    <text evidence="8">The sequence shown here is derived from an EMBL/GenBank/DDBJ whole genome shotgun (WGS) entry which is preliminary data.</text>
</comment>
<dbReference type="GO" id="GO:0003746">
    <property type="term" value="F:translation elongation factor activity"/>
    <property type="evidence" value="ECO:0007669"/>
    <property type="project" value="UniProtKB-KW"/>
</dbReference>
<protein>
    <submittedName>
        <fullName evidence="8">Elongation factor 2</fullName>
    </submittedName>
</protein>
<dbReference type="PANTHER" id="PTHR42908:SF10">
    <property type="entry name" value="EUKARYOTIC TRANSLATION ELONGATION FACTOR 2"/>
    <property type="match status" value="1"/>
</dbReference>
<dbReference type="GO" id="GO:0005525">
    <property type="term" value="F:GTP binding"/>
    <property type="evidence" value="ECO:0007669"/>
    <property type="project" value="UniProtKB-KW"/>
</dbReference>
<dbReference type="InterPro" id="IPR005517">
    <property type="entry name" value="Transl_elong_EFG/EF2_IV"/>
</dbReference>
<dbReference type="PRINTS" id="PR00315">
    <property type="entry name" value="ELONGATNFCT"/>
</dbReference>
<dbReference type="FunFam" id="3.30.70.240:FF:000003">
    <property type="entry name" value="Translation elongation factor 2"/>
    <property type="match status" value="1"/>
</dbReference>
<dbReference type="InterPro" id="IPR000795">
    <property type="entry name" value="T_Tr_GTP-bd_dom"/>
</dbReference>
<keyword evidence="5" id="KW-0648">Protein biosynthesis</keyword>
<dbReference type="PROSITE" id="PS00301">
    <property type="entry name" value="G_TR_1"/>
    <property type="match status" value="1"/>
</dbReference>
<dbReference type="CDD" id="cd01681">
    <property type="entry name" value="aeEF2_snRNP_like_IV"/>
    <property type="match status" value="1"/>
</dbReference>
<evidence type="ECO:0000313" key="8">
    <source>
        <dbReference type="EMBL" id="OXA65038.1"/>
    </source>
</evidence>
<dbReference type="SUPFAM" id="SSF54980">
    <property type="entry name" value="EF-G C-terminal domain-like"/>
    <property type="match status" value="2"/>
</dbReference>
<dbReference type="PANTHER" id="PTHR42908">
    <property type="entry name" value="TRANSLATION ELONGATION FACTOR-RELATED"/>
    <property type="match status" value="1"/>
</dbReference>
<dbReference type="Pfam" id="PF00679">
    <property type="entry name" value="EFG_C"/>
    <property type="match status" value="1"/>
</dbReference>
<reference evidence="8 9" key="1">
    <citation type="submission" date="2015-12" db="EMBL/GenBank/DDBJ databases">
        <title>The genome of Folsomia candida.</title>
        <authorList>
            <person name="Faddeeva A."/>
            <person name="Derks M.F."/>
            <person name="Anvar Y."/>
            <person name="Smit S."/>
            <person name="Van Straalen N."/>
            <person name="Roelofs D."/>
        </authorList>
    </citation>
    <scope>NUCLEOTIDE SEQUENCE [LARGE SCALE GENOMIC DNA]</scope>
    <source>
        <strain evidence="8 9">VU population</strain>
        <tissue evidence="8">Whole body</tissue>
    </source>
</reference>
<dbReference type="GO" id="GO:0043022">
    <property type="term" value="F:ribosome binding"/>
    <property type="evidence" value="ECO:0007669"/>
    <property type="project" value="TreeGrafter"/>
</dbReference>
<gene>
    <name evidence="8" type="ORF">Fcan01_02770</name>
</gene>
<dbReference type="InterPro" id="IPR005225">
    <property type="entry name" value="Small_GTP-bd"/>
</dbReference>
<dbReference type="Gene3D" id="3.40.50.300">
    <property type="entry name" value="P-loop containing nucleotide triphosphate hydrolases"/>
    <property type="match status" value="1"/>
</dbReference>
<dbReference type="GO" id="GO:0005829">
    <property type="term" value="C:cytosol"/>
    <property type="evidence" value="ECO:0007669"/>
    <property type="project" value="TreeGrafter"/>
</dbReference>
<dbReference type="InterPro" id="IPR041095">
    <property type="entry name" value="EFG_II"/>
</dbReference>
<keyword evidence="9" id="KW-1185">Reference proteome</keyword>
<dbReference type="FunFam" id="3.40.50.300:FF:000058">
    <property type="entry name" value="Translation elongation factor 2"/>
    <property type="match status" value="1"/>
</dbReference>
<organism evidence="8 9">
    <name type="scientific">Folsomia candida</name>
    <name type="common">Springtail</name>
    <dbReference type="NCBI Taxonomy" id="158441"/>
    <lineage>
        <taxon>Eukaryota</taxon>
        <taxon>Metazoa</taxon>
        <taxon>Ecdysozoa</taxon>
        <taxon>Arthropoda</taxon>
        <taxon>Hexapoda</taxon>
        <taxon>Collembola</taxon>
        <taxon>Entomobryomorpha</taxon>
        <taxon>Isotomoidea</taxon>
        <taxon>Isotomidae</taxon>
        <taxon>Proisotominae</taxon>
        <taxon>Folsomia</taxon>
    </lineage>
</organism>
<dbReference type="OrthoDB" id="364892at2759"/>
<keyword evidence="2" id="KW-0963">Cytoplasm</keyword>
<proteinExistence type="predicted"/>
<dbReference type="InterPro" id="IPR031157">
    <property type="entry name" value="G_TR_CS"/>
</dbReference>
<dbReference type="InterPro" id="IPR027417">
    <property type="entry name" value="P-loop_NTPase"/>
</dbReference>
<dbReference type="SMART" id="SM00838">
    <property type="entry name" value="EFG_C"/>
    <property type="match status" value="1"/>
</dbReference>
<dbReference type="Pfam" id="PF03764">
    <property type="entry name" value="EFG_IV"/>
    <property type="match status" value="1"/>
</dbReference>
<comment type="subcellular location">
    <subcellularLocation>
        <location evidence="1">Cytoplasm</location>
    </subcellularLocation>
</comment>
<keyword evidence="3" id="KW-0547">Nucleotide-binding</keyword>
<dbReference type="InterPro" id="IPR004161">
    <property type="entry name" value="EFTu-like_2"/>
</dbReference>
<keyword evidence="4 8" id="KW-0251">Elongation factor</keyword>
<dbReference type="SUPFAM" id="SSF52540">
    <property type="entry name" value="P-loop containing nucleoside triphosphate hydrolases"/>
    <property type="match status" value="1"/>
</dbReference>
<evidence type="ECO:0000256" key="2">
    <source>
        <dbReference type="ARBA" id="ARBA00022490"/>
    </source>
</evidence>
<dbReference type="GO" id="GO:0003924">
    <property type="term" value="F:GTPase activity"/>
    <property type="evidence" value="ECO:0007669"/>
    <property type="project" value="InterPro"/>
</dbReference>
<name>A0A226F6G0_FOLCA</name>
<dbReference type="InterPro" id="IPR000640">
    <property type="entry name" value="EFG_V-like"/>
</dbReference>
<dbReference type="Gene3D" id="3.30.70.870">
    <property type="entry name" value="Elongation Factor G (Translational Gtpase), domain 3"/>
    <property type="match status" value="1"/>
</dbReference>
<dbReference type="InterPro" id="IPR009000">
    <property type="entry name" value="Transl_B-barrel_sf"/>
</dbReference>
<dbReference type="Gene3D" id="2.40.30.10">
    <property type="entry name" value="Translation factors"/>
    <property type="match status" value="1"/>
</dbReference>
<dbReference type="NCBIfam" id="TIGR00231">
    <property type="entry name" value="small_GTP"/>
    <property type="match status" value="1"/>
</dbReference>
<dbReference type="Pfam" id="PF03144">
    <property type="entry name" value="GTP_EFTU_D2"/>
    <property type="match status" value="1"/>
</dbReference>
<dbReference type="GO" id="GO:1990904">
    <property type="term" value="C:ribonucleoprotein complex"/>
    <property type="evidence" value="ECO:0007669"/>
    <property type="project" value="TreeGrafter"/>
</dbReference>
<dbReference type="EMBL" id="LNIX01000001">
    <property type="protein sequence ID" value="OXA65038.1"/>
    <property type="molecule type" value="Genomic_DNA"/>
</dbReference>
<dbReference type="InterPro" id="IPR035647">
    <property type="entry name" value="EFG_III/V"/>
</dbReference>
<dbReference type="InterPro" id="IPR020568">
    <property type="entry name" value="Ribosomal_Su5_D2-typ_SF"/>
</dbReference>
<evidence type="ECO:0000313" key="9">
    <source>
        <dbReference type="Proteomes" id="UP000198287"/>
    </source>
</evidence>
<dbReference type="Proteomes" id="UP000198287">
    <property type="component" value="Unassembled WGS sequence"/>
</dbReference>
<dbReference type="AlphaFoldDB" id="A0A226F6G0"/>
<dbReference type="Pfam" id="PF00009">
    <property type="entry name" value="GTP_EFTU"/>
    <property type="match status" value="1"/>
</dbReference>